<name>A0A1Q5QCD8_TALAT</name>
<evidence type="ECO:0000256" key="2">
    <source>
        <dbReference type="ARBA" id="ARBA00023002"/>
    </source>
</evidence>
<evidence type="ECO:0000256" key="1">
    <source>
        <dbReference type="ARBA" id="ARBA00006484"/>
    </source>
</evidence>
<dbReference type="InterPro" id="IPR036291">
    <property type="entry name" value="NAD(P)-bd_dom_sf"/>
</dbReference>
<organism evidence="3 4">
    <name type="scientific">Talaromyces atroroseus</name>
    <dbReference type="NCBI Taxonomy" id="1441469"/>
    <lineage>
        <taxon>Eukaryota</taxon>
        <taxon>Fungi</taxon>
        <taxon>Dikarya</taxon>
        <taxon>Ascomycota</taxon>
        <taxon>Pezizomycotina</taxon>
        <taxon>Eurotiomycetes</taxon>
        <taxon>Eurotiomycetidae</taxon>
        <taxon>Eurotiales</taxon>
        <taxon>Trichocomaceae</taxon>
        <taxon>Talaromyces</taxon>
        <taxon>Talaromyces sect. Trachyspermi</taxon>
    </lineage>
</organism>
<keyword evidence="4" id="KW-1185">Reference proteome</keyword>
<reference evidence="3 4" key="1">
    <citation type="submission" date="2015-06" db="EMBL/GenBank/DDBJ databases">
        <title>Talaromyces atroroseus IBT 11181 draft genome.</title>
        <authorList>
            <person name="Rasmussen K.B."/>
            <person name="Rasmussen S."/>
            <person name="Petersen B."/>
            <person name="Sicheritz-Ponten T."/>
            <person name="Mortensen U.H."/>
            <person name="Thrane U."/>
        </authorList>
    </citation>
    <scope>NUCLEOTIDE SEQUENCE [LARGE SCALE GENOMIC DNA]</scope>
    <source>
        <strain evidence="3 4">IBT 11181</strain>
    </source>
</reference>
<dbReference type="Proteomes" id="UP000214365">
    <property type="component" value="Unassembled WGS sequence"/>
</dbReference>
<dbReference type="OrthoDB" id="1933717at2759"/>
<dbReference type="GeneID" id="31001167"/>
<dbReference type="AlphaFoldDB" id="A0A1Q5QCD8"/>
<dbReference type="PANTHER" id="PTHR43976:SF16">
    <property type="entry name" value="SHORT-CHAIN DEHYDROGENASE_REDUCTASE FAMILY PROTEIN"/>
    <property type="match status" value="1"/>
</dbReference>
<protein>
    <recommendedName>
        <fullName evidence="5">Short chain dehydrogenase/reductase family protein</fullName>
    </recommendedName>
</protein>
<comment type="caution">
    <text evidence="3">The sequence shown here is derived from an EMBL/GenBank/DDBJ whole genome shotgun (WGS) entry which is preliminary data.</text>
</comment>
<dbReference type="Gene3D" id="3.40.50.720">
    <property type="entry name" value="NAD(P)-binding Rossmann-like Domain"/>
    <property type="match status" value="1"/>
</dbReference>
<dbReference type="STRING" id="1441469.A0A1Q5QCD8"/>
<dbReference type="InterPro" id="IPR051911">
    <property type="entry name" value="SDR_oxidoreductase"/>
</dbReference>
<evidence type="ECO:0000313" key="4">
    <source>
        <dbReference type="Proteomes" id="UP000214365"/>
    </source>
</evidence>
<dbReference type="GO" id="GO:0016491">
    <property type="term" value="F:oxidoreductase activity"/>
    <property type="evidence" value="ECO:0007669"/>
    <property type="project" value="UniProtKB-KW"/>
</dbReference>
<proteinExistence type="inferred from homology"/>
<sequence length="373" mass="40922">MTDSKLPFPPHREHRVWLISSGDNPIGLTVARQLLAHGDCVVSGLVPSNILRDEDRRDYFEDFLAEVERNEGNGWKDRFRTCILDVRKMGECQAAVAEAVNLFGKLDIVLWCTSQTVLGSVEELAASARTLSLVRDQFETNYFGPVNIIKSALPQMRKQRGGHFLVLMGITAHLGTPGLGVYCASEWALEGFCDSIAYEVAPFNIRMSILQCSMEICILTNLITSVPPMLPAYSATENNAPLFRNILASLFSQLPQAAPDGFSSAPEQEDITTISNTGQLPTGPFSSREVVSMYAPFSVAHLEALILETVHAITAIGGHENPPSRHIIGQEGVAAVKEKLKTVSEELEDFVQASYSVDVHENNNDEDFSGDII</sequence>
<gene>
    <name evidence="3" type="ORF">UA08_01412</name>
</gene>
<dbReference type="PANTHER" id="PTHR43976">
    <property type="entry name" value="SHORT CHAIN DEHYDROGENASE"/>
    <property type="match status" value="1"/>
</dbReference>
<evidence type="ECO:0008006" key="5">
    <source>
        <dbReference type="Google" id="ProtNLM"/>
    </source>
</evidence>
<comment type="similarity">
    <text evidence="1">Belongs to the short-chain dehydrogenases/reductases (SDR) family.</text>
</comment>
<dbReference type="InterPro" id="IPR002347">
    <property type="entry name" value="SDR_fam"/>
</dbReference>
<keyword evidence="2" id="KW-0560">Oxidoreductase</keyword>
<dbReference type="RefSeq" id="XP_020123609.1">
    <property type="nucleotide sequence ID" value="XM_020261073.1"/>
</dbReference>
<dbReference type="SUPFAM" id="SSF51735">
    <property type="entry name" value="NAD(P)-binding Rossmann-fold domains"/>
    <property type="match status" value="1"/>
</dbReference>
<dbReference type="EMBL" id="LFMY01000002">
    <property type="protein sequence ID" value="OKL63488.1"/>
    <property type="molecule type" value="Genomic_DNA"/>
</dbReference>
<evidence type="ECO:0000313" key="3">
    <source>
        <dbReference type="EMBL" id="OKL63488.1"/>
    </source>
</evidence>
<dbReference type="Pfam" id="PF00106">
    <property type="entry name" value="adh_short"/>
    <property type="match status" value="1"/>
</dbReference>
<accession>A0A1Q5QCD8</accession>